<reference evidence="1" key="1">
    <citation type="submission" date="2016-10" db="EMBL/GenBank/DDBJ databases">
        <authorList>
            <person name="de Groot N.N."/>
        </authorList>
    </citation>
    <scope>NUCLEOTIDE SEQUENCE</scope>
</reference>
<protein>
    <recommendedName>
        <fullName evidence="2">DUF481 domain-containing protein</fullName>
    </recommendedName>
</protein>
<dbReference type="InterPro" id="IPR007433">
    <property type="entry name" value="DUF481"/>
</dbReference>
<evidence type="ECO:0008006" key="2">
    <source>
        <dbReference type="Google" id="ProtNLM"/>
    </source>
</evidence>
<dbReference type="EMBL" id="FPHH01000050">
    <property type="protein sequence ID" value="SFV58709.1"/>
    <property type="molecule type" value="Genomic_DNA"/>
</dbReference>
<gene>
    <name evidence="1" type="ORF">MNB_SM-5-19</name>
</gene>
<evidence type="ECO:0000313" key="1">
    <source>
        <dbReference type="EMBL" id="SFV58709.1"/>
    </source>
</evidence>
<proteinExistence type="predicted"/>
<accession>A0A1W1BYU2</accession>
<name>A0A1W1BYU2_9ZZZZ</name>
<organism evidence="1">
    <name type="scientific">hydrothermal vent metagenome</name>
    <dbReference type="NCBI Taxonomy" id="652676"/>
    <lineage>
        <taxon>unclassified sequences</taxon>
        <taxon>metagenomes</taxon>
        <taxon>ecological metagenomes</taxon>
    </lineage>
</organism>
<dbReference type="Pfam" id="PF04338">
    <property type="entry name" value="DUF481"/>
    <property type="match status" value="1"/>
</dbReference>
<sequence>MKKILLSSVLITMTALTSYADEVKITPLKTHTEFGYIETGGNTKTKTFNLDATAKKAWGKHEGKINFDGQYAEDTDKEIKNKYLLELNYNYAFTDRFAFDYLVGYKVDKFSSYDYQFYTGPGAQYKAIVTDVHKLTLSGNILYSIDQETDINYADTAKTIVIPYPNPENTPVLAVTYGQKNDYAAYQFKGVYDYQITKTLKFNQELSIRGEISDLQNYFGYSKSSLNSKISDIFSAGISYKADYVNQPAVDKKRTDTTLTMNLIIDY</sequence>
<dbReference type="AlphaFoldDB" id="A0A1W1BYU2"/>